<name>A0A8S9PCJ4_BRACR</name>
<reference evidence="1" key="1">
    <citation type="submission" date="2019-12" db="EMBL/GenBank/DDBJ databases">
        <title>Genome sequencing and annotation of Brassica cretica.</title>
        <authorList>
            <person name="Studholme D.J."/>
            <person name="Sarris P."/>
        </authorList>
    </citation>
    <scope>NUCLEOTIDE SEQUENCE</scope>
    <source>
        <strain evidence="1">PFS-109/04</strain>
        <tissue evidence="1">Leaf</tissue>
    </source>
</reference>
<evidence type="ECO:0000313" key="1">
    <source>
        <dbReference type="EMBL" id="KAF3512825.1"/>
    </source>
</evidence>
<evidence type="ECO:0000313" key="2">
    <source>
        <dbReference type="Proteomes" id="UP000712600"/>
    </source>
</evidence>
<dbReference type="AlphaFoldDB" id="A0A8S9PCJ4"/>
<dbReference type="EMBL" id="QGKX02001521">
    <property type="protein sequence ID" value="KAF3512825.1"/>
    <property type="molecule type" value="Genomic_DNA"/>
</dbReference>
<proteinExistence type="predicted"/>
<gene>
    <name evidence="1" type="ORF">F2Q69_00007252</name>
</gene>
<comment type="caution">
    <text evidence="1">The sequence shown here is derived from an EMBL/GenBank/DDBJ whole genome shotgun (WGS) entry which is preliminary data.</text>
</comment>
<protein>
    <submittedName>
        <fullName evidence="1">Uncharacterized protein</fullName>
    </submittedName>
</protein>
<organism evidence="1 2">
    <name type="scientific">Brassica cretica</name>
    <name type="common">Mustard</name>
    <dbReference type="NCBI Taxonomy" id="69181"/>
    <lineage>
        <taxon>Eukaryota</taxon>
        <taxon>Viridiplantae</taxon>
        <taxon>Streptophyta</taxon>
        <taxon>Embryophyta</taxon>
        <taxon>Tracheophyta</taxon>
        <taxon>Spermatophyta</taxon>
        <taxon>Magnoliopsida</taxon>
        <taxon>eudicotyledons</taxon>
        <taxon>Gunneridae</taxon>
        <taxon>Pentapetalae</taxon>
        <taxon>rosids</taxon>
        <taxon>malvids</taxon>
        <taxon>Brassicales</taxon>
        <taxon>Brassicaceae</taxon>
        <taxon>Brassiceae</taxon>
        <taxon>Brassica</taxon>
    </lineage>
</organism>
<sequence>MRNYYLLADFWTQTSPKYTNLVRTRRTAHWDLTRNPRSQRAGGLTGGVENGCDELCRGNASHRTRAQKGSLRSDRTRAPLGRYVATELEPKLGRLELGPKLGQLELGRSLGRYLATKLGDRSLHSDRTFVLLGRYVATERLFRSIATHRPSFFETSIRHYSMHSRLPFDAISRRP</sequence>
<accession>A0A8S9PCJ4</accession>
<dbReference type="Proteomes" id="UP000712600">
    <property type="component" value="Unassembled WGS sequence"/>
</dbReference>